<dbReference type="SUPFAM" id="SSF48371">
    <property type="entry name" value="ARM repeat"/>
    <property type="match status" value="1"/>
</dbReference>
<evidence type="ECO:0000313" key="1">
    <source>
        <dbReference type="EMBL" id="OQS02051.1"/>
    </source>
</evidence>
<accession>A0A1V9ZVR3</accession>
<sequence length="564" mass="64100">MIMLLYVHVENDHFVISCEENYMISQLMGIAEEAYAALFPFKAPLMVQAMKNSMGCFLPPNLVVNHVLEPLSHIYAVISIEPPCDFKNFQRVLLIWTNWQMYMAQSICAMVQEPGLHQEIISSRILDVLGTLLFSANVQIFRIALRAFEACMSIDCLASAHILTQLVASKRTMIQDDPFIPTKILQLLHRFCADSRQAQTLMIENNIQARLLTLSGLIKNPEATQAIDGALCLLQDNLLLRRAKSKIEINPLPSTSPPLHLQQVLYCLHSKQPKSQDVASKQLVILSASQDDWVAALNSTTSEKSIFTELMHIASSFLPENEQQMTILERMLTCMVNVSGYTHWTMHLEQTTIDYLLHLTSFESKYPDSIRSLAIKLLSYTLATEKIIKNTMGLLDLLKSQDISTRKFGVISIAEILKDDYNEQDNQSRREGLIQMLIQEDILTMCIDILYCPEQEVRLNMLEIITILLQEEDARTLIIHTLNCTPAFVFLLMDSEFPLDGQRLAAKALSKLALSSPERMQLVQESMQYIITPTSKQYQDTVIAFYIDLIFPPADNVMKNTYSH</sequence>
<name>A0A1V9ZVR3_9STRA</name>
<evidence type="ECO:0000313" key="2">
    <source>
        <dbReference type="Proteomes" id="UP000243217"/>
    </source>
</evidence>
<dbReference type="Gene3D" id="1.25.10.10">
    <property type="entry name" value="Leucine-rich Repeat Variant"/>
    <property type="match status" value="1"/>
</dbReference>
<dbReference type="OrthoDB" id="78467at2759"/>
<dbReference type="EMBL" id="JNBS01001278">
    <property type="protein sequence ID" value="OQS02051.1"/>
    <property type="molecule type" value="Genomic_DNA"/>
</dbReference>
<keyword evidence="2" id="KW-1185">Reference proteome</keyword>
<dbReference type="InterPro" id="IPR011989">
    <property type="entry name" value="ARM-like"/>
</dbReference>
<dbReference type="Proteomes" id="UP000243217">
    <property type="component" value="Unassembled WGS sequence"/>
</dbReference>
<gene>
    <name evidence="1" type="ORF">THRCLA_05546</name>
</gene>
<proteinExistence type="predicted"/>
<organism evidence="1 2">
    <name type="scientific">Thraustotheca clavata</name>
    <dbReference type="NCBI Taxonomy" id="74557"/>
    <lineage>
        <taxon>Eukaryota</taxon>
        <taxon>Sar</taxon>
        <taxon>Stramenopiles</taxon>
        <taxon>Oomycota</taxon>
        <taxon>Saprolegniomycetes</taxon>
        <taxon>Saprolegniales</taxon>
        <taxon>Achlyaceae</taxon>
        <taxon>Thraustotheca</taxon>
    </lineage>
</organism>
<dbReference type="InterPro" id="IPR016024">
    <property type="entry name" value="ARM-type_fold"/>
</dbReference>
<protein>
    <submittedName>
        <fullName evidence="1">Uncharacterized protein</fullName>
    </submittedName>
</protein>
<reference evidence="1 2" key="1">
    <citation type="journal article" date="2014" name="Genome Biol. Evol.">
        <title>The secreted proteins of Achlya hypogyna and Thraustotheca clavata identify the ancestral oomycete secretome and reveal gene acquisitions by horizontal gene transfer.</title>
        <authorList>
            <person name="Misner I."/>
            <person name="Blouin N."/>
            <person name="Leonard G."/>
            <person name="Richards T.A."/>
            <person name="Lane C.E."/>
        </authorList>
    </citation>
    <scope>NUCLEOTIDE SEQUENCE [LARGE SCALE GENOMIC DNA]</scope>
    <source>
        <strain evidence="1 2">ATCC 34112</strain>
    </source>
</reference>
<dbReference type="AlphaFoldDB" id="A0A1V9ZVR3"/>
<comment type="caution">
    <text evidence="1">The sequence shown here is derived from an EMBL/GenBank/DDBJ whole genome shotgun (WGS) entry which is preliminary data.</text>
</comment>